<evidence type="ECO:0000313" key="1">
    <source>
        <dbReference type="EMBL" id="MBD2739256.1"/>
    </source>
</evidence>
<gene>
    <name evidence="1" type="ORF">H6H03_36275</name>
</gene>
<dbReference type="EMBL" id="JACJTU010000076">
    <property type="protein sequence ID" value="MBD2739256.1"/>
    <property type="molecule type" value="Genomic_DNA"/>
</dbReference>
<comment type="caution">
    <text evidence="1">The sequence shown here is derived from an EMBL/GenBank/DDBJ whole genome shotgun (WGS) entry which is preliminary data.</text>
</comment>
<dbReference type="Proteomes" id="UP000637383">
    <property type="component" value="Unassembled WGS sequence"/>
</dbReference>
<evidence type="ECO:0008006" key="3">
    <source>
        <dbReference type="Google" id="ProtNLM"/>
    </source>
</evidence>
<reference evidence="1 2" key="1">
    <citation type="journal article" date="2020" name="ISME J.">
        <title>Comparative genomics reveals insights into cyanobacterial evolution and habitat adaptation.</title>
        <authorList>
            <person name="Chen M.Y."/>
            <person name="Teng W.K."/>
            <person name="Zhao L."/>
            <person name="Hu C.X."/>
            <person name="Zhou Y.K."/>
            <person name="Han B.P."/>
            <person name="Song L.R."/>
            <person name="Shu W.S."/>
        </authorList>
    </citation>
    <scope>NUCLEOTIDE SEQUENCE [LARGE SCALE GENOMIC DNA]</scope>
    <source>
        <strain evidence="1 2">FACHB-159</strain>
    </source>
</reference>
<name>A0ABR8KK92_9NOSO</name>
<sequence length="45" mass="5310">MYPSNRFLNNLAALQRLQVLIVDDNVDFCDLMMLLLQLYARISHK</sequence>
<protein>
    <recommendedName>
        <fullName evidence="3">Response regulatory domain-containing protein</fullName>
    </recommendedName>
</protein>
<evidence type="ECO:0000313" key="2">
    <source>
        <dbReference type="Proteomes" id="UP000637383"/>
    </source>
</evidence>
<proteinExistence type="predicted"/>
<organism evidence="1 2">
    <name type="scientific">Nostoc paludosum FACHB-159</name>
    <dbReference type="NCBI Taxonomy" id="2692908"/>
    <lineage>
        <taxon>Bacteria</taxon>
        <taxon>Bacillati</taxon>
        <taxon>Cyanobacteriota</taxon>
        <taxon>Cyanophyceae</taxon>
        <taxon>Nostocales</taxon>
        <taxon>Nostocaceae</taxon>
        <taxon>Nostoc</taxon>
    </lineage>
</organism>
<keyword evidence="2" id="KW-1185">Reference proteome</keyword>
<accession>A0ABR8KK92</accession>
<dbReference type="RefSeq" id="WP_190959761.1">
    <property type="nucleotide sequence ID" value="NZ_JACJTU010000076.1"/>
</dbReference>